<evidence type="ECO:0000256" key="3">
    <source>
        <dbReference type="ARBA" id="ARBA00023163"/>
    </source>
</evidence>
<reference evidence="6" key="1">
    <citation type="submission" date="2021-09" db="EMBL/GenBank/DDBJ databases">
        <authorList>
            <consortium name="AG Swart"/>
            <person name="Singh M."/>
            <person name="Singh A."/>
            <person name="Seah K."/>
            <person name="Emmerich C."/>
        </authorList>
    </citation>
    <scope>NUCLEOTIDE SEQUENCE</scope>
    <source>
        <strain evidence="6">ATCC30299</strain>
    </source>
</reference>
<evidence type="ECO:0000259" key="5">
    <source>
        <dbReference type="Pfam" id="PF04153"/>
    </source>
</evidence>
<dbReference type="GO" id="GO:0030015">
    <property type="term" value="C:CCR4-NOT core complex"/>
    <property type="evidence" value="ECO:0007669"/>
    <property type="project" value="InterPro"/>
</dbReference>
<dbReference type="Proteomes" id="UP001162131">
    <property type="component" value="Unassembled WGS sequence"/>
</dbReference>
<keyword evidence="7" id="KW-1185">Reference proteome</keyword>
<dbReference type="AlphaFoldDB" id="A0AAU9JMH1"/>
<proteinExistence type="inferred from homology"/>
<dbReference type="InterPro" id="IPR038635">
    <property type="entry name" value="CCR4-NOT_su2/3/5_C_sf"/>
</dbReference>
<feature type="domain" description="NOT2/NOT3/NOT5 C-terminal" evidence="5">
    <location>
        <begin position="219"/>
        <end position="294"/>
    </location>
</feature>
<dbReference type="EMBL" id="CAJZBQ010000047">
    <property type="protein sequence ID" value="CAG9329071.1"/>
    <property type="molecule type" value="Genomic_DNA"/>
</dbReference>
<evidence type="ECO:0000256" key="4">
    <source>
        <dbReference type="SAM" id="MobiDB-lite"/>
    </source>
</evidence>
<evidence type="ECO:0000256" key="2">
    <source>
        <dbReference type="ARBA" id="ARBA00023015"/>
    </source>
</evidence>
<keyword evidence="2" id="KW-0805">Transcription regulation</keyword>
<keyword evidence="3" id="KW-0804">Transcription</keyword>
<evidence type="ECO:0000313" key="7">
    <source>
        <dbReference type="Proteomes" id="UP001162131"/>
    </source>
</evidence>
<dbReference type="InterPro" id="IPR040168">
    <property type="entry name" value="Not2/3/5"/>
</dbReference>
<comment type="caution">
    <text evidence="6">The sequence shown here is derived from an EMBL/GenBank/DDBJ whole genome shotgun (WGS) entry which is preliminary data.</text>
</comment>
<dbReference type="GO" id="GO:0006355">
    <property type="term" value="P:regulation of DNA-templated transcription"/>
    <property type="evidence" value="ECO:0007669"/>
    <property type="project" value="InterPro"/>
</dbReference>
<comment type="similarity">
    <text evidence="1">Belongs to the CNOT2/3/5 family.</text>
</comment>
<sequence>MYPNRNIGFYPGRDTVINRNSYDPDPSPNHLSQIPDYYNSNVYASVPQYQAQPQYMYDPNQYLANAPTFYPGSFEYPQRDFPSLVQAKPQVYQAKEYFPPGLSQPLPPNAYGIPPGNFEEKPRTSLKAPNPNAQSFIPSNLFPSPSPSPPPPPSPPPIPNKDEEELLIYGVRGISAMQKNFDNDIALLSRGRDLTKLGLNVKGNENLASTLLSVMQEGELEASEQVEFVLPSCYLINKPLLKMKTLGLLSSCSLFYMFYNMPGEIMQALAAEELYKRDWVYAPTRQVWYLMTPGDCKMFDTMNWEVVAANRPNVTFLTKDEVKVKRPIS</sequence>
<protein>
    <recommendedName>
        <fullName evidence="5">NOT2/NOT3/NOT5 C-terminal domain-containing protein</fullName>
    </recommendedName>
</protein>
<dbReference type="PANTHER" id="PTHR23326">
    <property type="entry name" value="CCR4 NOT-RELATED"/>
    <property type="match status" value="1"/>
</dbReference>
<evidence type="ECO:0000313" key="6">
    <source>
        <dbReference type="EMBL" id="CAG9329071.1"/>
    </source>
</evidence>
<gene>
    <name evidence="6" type="ORF">BSTOLATCC_MIC47905</name>
</gene>
<dbReference type="Pfam" id="PF04153">
    <property type="entry name" value="NOT2_3_5_C"/>
    <property type="match status" value="1"/>
</dbReference>
<dbReference type="InterPro" id="IPR007282">
    <property type="entry name" value="NOT2/3/5_C"/>
</dbReference>
<name>A0AAU9JMH1_9CILI</name>
<feature type="region of interest" description="Disordered" evidence="4">
    <location>
        <begin position="98"/>
        <end position="162"/>
    </location>
</feature>
<evidence type="ECO:0000256" key="1">
    <source>
        <dbReference type="ARBA" id="ARBA00007682"/>
    </source>
</evidence>
<feature type="compositionally biased region" description="Pro residues" evidence="4">
    <location>
        <begin position="144"/>
        <end position="159"/>
    </location>
</feature>
<accession>A0AAU9JMH1</accession>
<organism evidence="6 7">
    <name type="scientific">Blepharisma stoltei</name>
    <dbReference type="NCBI Taxonomy" id="1481888"/>
    <lineage>
        <taxon>Eukaryota</taxon>
        <taxon>Sar</taxon>
        <taxon>Alveolata</taxon>
        <taxon>Ciliophora</taxon>
        <taxon>Postciliodesmatophora</taxon>
        <taxon>Heterotrichea</taxon>
        <taxon>Heterotrichida</taxon>
        <taxon>Blepharismidae</taxon>
        <taxon>Blepharisma</taxon>
    </lineage>
</organism>
<dbReference type="Gene3D" id="2.30.30.1020">
    <property type="entry name" value="CCR4-NOT complex subunit 2/3/5, C-terminal domain"/>
    <property type="match status" value="1"/>
</dbReference>